<keyword evidence="5" id="KW-0804">Transcription</keyword>
<dbReference type="GO" id="GO:0043565">
    <property type="term" value="F:sequence-specific DNA binding"/>
    <property type="evidence" value="ECO:0007669"/>
    <property type="project" value="InterPro"/>
</dbReference>
<dbReference type="SUPFAM" id="SSF55781">
    <property type="entry name" value="GAF domain-like"/>
    <property type="match status" value="1"/>
</dbReference>
<evidence type="ECO:0000256" key="3">
    <source>
        <dbReference type="ARBA" id="ARBA00023015"/>
    </source>
</evidence>
<dbReference type="Pfam" id="PF02954">
    <property type="entry name" value="HTH_8"/>
    <property type="match status" value="1"/>
</dbReference>
<evidence type="ECO:0000256" key="2">
    <source>
        <dbReference type="ARBA" id="ARBA00022840"/>
    </source>
</evidence>
<dbReference type="InterPro" id="IPR002197">
    <property type="entry name" value="HTH_Fis"/>
</dbReference>
<organism evidence="8 9">
    <name type="scientific">Parapusillimonas granuli</name>
    <dbReference type="NCBI Taxonomy" id="380911"/>
    <lineage>
        <taxon>Bacteria</taxon>
        <taxon>Pseudomonadati</taxon>
        <taxon>Pseudomonadota</taxon>
        <taxon>Betaproteobacteria</taxon>
        <taxon>Burkholderiales</taxon>
        <taxon>Alcaligenaceae</taxon>
        <taxon>Parapusillimonas</taxon>
    </lineage>
</organism>
<feature type="domain" description="Sigma-54 factor interaction" evidence="7">
    <location>
        <begin position="327"/>
        <end position="543"/>
    </location>
</feature>
<dbReference type="FunFam" id="3.40.50.300:FF:000006">
    <property type="entry name" value="DNA-binding transcriptional regulator NtrC"/>
    <property type="match status" value="1"/>
</dbReference>
<dbReference type="InterPro" id="IPR003593">
    <property type="entry name" value="AAA+_ATPase"/>
</dbReference>
<evidence type="ECO:0000313" key="8">
    <source>
        <dbReference type="EMBL" id="NYT50225.1"/>
    </source>
</evidence>
<dbReference type="Gene3D" id="3.30.450.40">
    <property type="match status" value="1"/>
</dbReference>
<dbReference type="PROSITE" id="PS50045">
    <property type="entry name" value="SIGMA54_INTERACT_4"/>
    <property type="match status" value="1"/>
</dbReference>
<dbReference type="Gene3D" id="1.10.10.60">
    <property type="entry name" value="Homeodomain-like"/>
    <property type="match status" value="1"/>
</dbReference>
<dbReference type="AlphaFoldDB" id="A0A853FW61"/>
<dbReference type="CDD" id="cd00009">
    <property type="entry name" value="AAA"/>
    <property type="match status" value="1"/>
</dbReference>
<dbReference type="PROSITE" id="PS00675">
    <property type="entry name" value="SIGMA54_INTERACT_1"/>
    <property type="match status" value="1"/>
</dbReference>
<dbReference type="SUPFAM" id="SSF46689">
    <property type="entry name" value="Homeodomain-like"/>
    <property type="match status" value="1"/>
</dbReference>
<dbReference type="InterPro" id="IPR027417">
    <property type="entry name" value="P-loop_NTPase"/>
</dbReference>
<dbReference type="RefSeq" id="WP_180155947.1">
    <property type="nucleotide sequence ID" value="NZ_JACCEM010000006.1"/>
</dbReference>
<protein>
    <submittedName>
        <fullName evidence="8">Sigma-54-dependent Fis family transcriptional regulator</fullName>
    </submittedName>
</protein>
<evidence type="ECO:0000256" key="5">
    <source>
        <dbReference type="ARBA" id="ARBA00023163"/>
    </source>
</evidence>
<keyword evidence="9" id="KW-1185">Reference proteome</keyword>
<keyword evidence="3" id="KW-0805">Transcription regulation</keyword>
<dbReference type="PANTHER" id="PTHR32071:SF77">
    <property type="entry name" value="TRANSCRIPTIONAL REGULATORY PROTEIN"/>
    <property type="match status" value="1"/>
</dbReference>
<evidence type="ECO:0000313" key="9">
    <source>
        <dbReference type="Proteomes" id="UP000559809"/>
    </source>
</evidence>
<sequence length="645" mass="68780">MTSSRPTVTRGLYGFAASQPSNSILRSWERCAAMGAGLHADPNPMPAPELAERREQHARILETARPELDTLAGLVAGAHGVVLLADPTGLILQEAGSTDFLRKAERVALRPGVSWAESLRGTNAIGTALHDGAAVRVHGNEHFLRCNHILSCHAAPIRSPRGEIMGVLDISSEASSLQDYALGLAQMCARQIGNRLLDTADGRLHRLVFQRQPSLLDSAERAILLLEDDRIVGANEAALQLLGGDWSLLHGSIDAWIEGWSRLDDTPKPVMTAAGLPLVATLRHGKSPAIRPLAAPAAPRAARPGRSRPAGQEPMQYDLGSVASASLRPAADALDAGLAVLLQGETGVGKEVFARRLHALSGYRAGPFVAVNCGALPESLVEAELFGYEGGAFTGARREGSLGRLREAHGGVLFLDEIGDMPLALQTRLLRALQEREVQPLGSNKRIPVDFALLSATNQDLAAMLAQGSFRSDLFYRLQDYRVCLPPLRRRQDLRGFVRREFERLGGLERAMSLSDSALDALAGHAWPGNYRELRAVLRGLLFLKPAGSLLQAADLPPGLGQAAAAGEPGAGPASPGGAPARGEAAGGRSLREWNSQLILRVLGECGNNVSHAAGVLGIHRSTLHRYLARRKQGPHALIAPRENS</sequence>
<reference evidence="8 9" key="1">
    <citation type="submission" date="2020-07" db="EMBL/GenBank/DDBJ databases">
        <title>Taxonomic revisions and descriptions of new bacterial species based on genomic comparisons in the high-G+C-content subgroup of the family Alcaligenaceae.</title>
        <authorList>
            <person name="Szabo A."/>
            <person name="Felfoldi T."/>
        </authorList>
    </citation>
    <scope>NUCLEOTIDE SEQUENCE [LARGE SCALE GENOMIC DNA]</scope>
    <source>
        <strain evidence="8 9">LMG 24012</strain>
    </source>
</reference>
<evidence type="ECO:0000256" key="1">
    <source>
        <dbReference type="ARBA" id="ARBA00022741"/>
    </source>
</evidence>
<feature type="region of interest" description="Disordered" evidence="6">
    <location>
        <begin position="293"/>
        <end position="314"/>
    </location>
</feature>
<evidence type="ECO:0000256" key="4">
    <source>
        <dbReference type="ARBA" id="ARBA00023125"/>
    </source>
</evidence>
<keyword evidence="1" id="KW-0547">Nucleotide-binding</keyword>
<dbReference type="InterPro" id="IPR009057">
    <property type="entry name" value="Homeodomain-like_sf"/>
</dbReference>
<dbReference type="Proteomes" id="UP000559809">
    <property type="component" value="Unassembled WGS sequence"/>
</dbReference>
<accession>A0A853FW61</accession>
<gene>
    <name evidence="8" type="ORF">H0A72_12975</name>
</gene>
<evidence type="ECO:0000259" key="7">
    <source>
        <dbReference type="PROSITE" id="PS50045"/>
    </source>
</evidence>
<dbReference type="Pfam" id="PF00158">
    <property type="entry name" value="Sigma54_activat"/>
    <property type="match status" value="1"/>
</dbReference>
<dbReference type="Gene3D" id="1.10.8.60">
    <property type="match status" value="1"/>
</dbReference>
<proteinExistence type="predicted"/>
<comment type="caution">
    <text evidence="8">The sequence shown here is derived from an EMBL/GenBank/DDBJ whole genome shotgun (WGS) entry which is preliminary data.</text>
</comment>
<dbReference type="InterPro" id="IPR003018">
    <property type="entry name" value="GAF"/>
</dbReference>
<name>A0A853FW61_9BURK</name>
<dbReference type="EMBL" id="JACCEM010000006">
    <property type="protein sequence ID" value="NYT50225.1"/>
    <property type="molecule type" value="Genomic_DNA"/>
</dbReference>
<dbReference type="InterPro" id="IPR029016">
    <property type="entry name" value="GAF-like_dom_sf"/>
</dbReference>
<dbReference type="SMART" id="SM00382">
    <property type="entry name" value="AAA"/>
    <property type="match status" value="1"/>
</dbReference>
<dbReference type="GO" id="GO:0005524">
    <property type="term" value="F:ATP binding"/>
    <property type="evidence" value="ECO:0007669"/>
    <property type="project" value="UniProtKB-KW"/>
</dbReference>
<dbReference type="Pfam" id="PF01590">
    <property type="entry name" value="GAF"/>
    <property type="match status" value="1"/>
</dbReference>
<dbReference type="InterPro" id="IPR002078">
    <property type="entry name" value="Sigma_54_int"/>
</dbReference>
<keyword evidence="4" id="KW-0238">DNA-binding</keyword>
<feature type="compositionally biased region" description="Low complexity" evidence="6">
    <location>
        <begin position="293"/>
        <end position="310"/>
    </location>
</feature>
<dbReference type="InterPro" id="IPR058031">
    <property type="entry name" value="AAA_lid_NorR"/>
</dbReference>
<evidence type="ECO:0000256" key="6">
    <source>
        <dbReference type="SAM" id="MobiDB-lite"/>
    </source>
</evidence>
<feature type="region of interest" description="Disordered" evidence="6">
    <location>
        <begin position="562"/>
        <end position="587"/>
    </location>
</feature>
<dbReference type="SUPFAM" id="SSF52540">
    <property type="entry name" value="P-loop containing nucleoside triphosphate hydrolases"/>
    <property type="match status" value="1"/>
</dbReference>
<dbReference type="Gene3D" id="3.40.50.300">
    <property type="entry name" value="P-loop containing nucleotide triphosphate hydrolases"/>
    <property type="match status" value="1"/>
</dbReference>
<keyword evidence="2" id="KW-0067">ATP-binding</keyword>
<dbReference type="PANTHER" id="PTHR32071">
    <property type="entry name" value="TRANSCRIPTIONAL REGULATORY PROTEIN"/>
    <property type="match status" value="1"/>
</dbReference>
<dbReference type="Pfam" id="PF25601">
    <property type="entry name" value="AAA_lid_14"/>
    <property type="match status" value="1"/>
</dbReference>
<dbReference type="InterPro" id="IPR025662">
    <property type="entry name" value="Sigma_54_int_dom_ATP-bd_1"/>
</dbReference>
<dbReference type="GO" id="GO:0006355">
    <property type="term" value="P:regulation of DNA-templated transcription"/>
    <property type="evidence" value="ECO:0007669"/>
    <property type="project" value="InterPro"/>
</dbReference>